<comment type="similarity">
    <text evidence="3 13">Belongs to the multicopper oxidase family.</text>
</comment>
<dbReference type="InParanoid" id="A0A7N2KWE2"/>
<dbReference type="InterPro" id="IPR017761">
    <property type="entry name" value="Laccase"/>
</dbReference>
<keyword evidence="5 13" id="KW-0052">Apoplast</keyword>
<dbReference type="InterPro" id="IPR011707">
    <property type="entry name" value="Cu-oxidase-like_N"/>
</dbReference>
<dbReference type="PROSITE" id="PS00079">
    <property type="entry name" value="MULTICOPPER_OXIDASE1"/>
    <property type="match status" value="1"/>
</dbReference>
<comment type="cofactor">
    <cofactor evidence="13">
        <name>Cu cation</name>
        <dbReference type="ChEBI" id="CHEBI:23378"/>
    </cofactor>
    <text evidence="13">Binds 4 Cu cations per monomer.</text>
</comment>
<dbReference type="Pfam" id="PF00394">
    <property type="entry name" value="Cu-oxidase"/>
    <property type="match status" value="1"/>
</dbReference>
<dbReference type="CDD" id="cd13849">
    <property type="entry name" value="CuRO_1_LCC_plant"/>
    <property type="match status" value="1"/>
</dbReference>
<feature type="domain" description="Plastocyanin-like" evidence="15">
    <location>
        <begin position="464"/>
        <end position="598"/>
    </location>
</feature>
<dbReference type="GO" id="GO:0005507">
    <property type="term" value="F:copper ion binding"/>
    <property type="evidence" value="ECO:0007669"/>
    <property type="project" value="InterPro"/>
</dbReference>
<keyword evidence="9 13" id="KW-0560">Oxidoreductase</keyword>
<dbReference type="CDD" id="cd13875">
    <property type="entry name" value="CuRO_2_LCC_plant"/>
    <property type="match status" value="1"/>
</dbReference>
<name>A0A7N2KWE2_QUELO</name>
<evidence type="ECO:0000259" key="16">
    <source>
        <dbReference type="Pfam" id="PF07732"/>
    </source>
</evidence>
<evidence type="ECO:0000256" key="1">
    <source>
        <dbReference type="ARBA" id="ARBA00000349"/>
    </source>
</evidence>
<reference evidence="18" key="1">
    <citation type="journal article" date="2016" name="G3 (Bethesda)">
        <title>First Draft Assembly and Annotation of the Genome of a California Endemic Oak Quercus lobata Nee (Fagaceae).</title>
        <authorList>
            <person name="Sork V.L."/>
            <person name="Fitz-Gibbon S.T."/>
            <person name="Puiu D."/>
            <person name="Crepeau M."/>
            <person name="Gugger P.F."/>
            <person name="Sherman R."/>
            <person name="Stevens K."/>
            <person name="Langley C.H."/>
            <person name="Pellegrini M."/>
            <person name="Salzberg S.L."/>
        </authorList>
    </citation>
    <scope>NUCLEOTIDE SEQUENCE [LARGE SCALE GENOMIC DNA]</scope>
    <source>
        <strain evidence="18">cv. SW786</strain>
    </source>
</reference>
<evidence type="ECO:0000313" key="17">
    <source>
        <dbReference type="EnsemblPlants" id="QL02p035031:mrna"/>
    </source>
</evidence>
<dbReference type="Pfam" id="PF07731">
    <property type="entry name" value="Cu-oxidase_2"/>
    <property type="match status" value="1"/>
</dbReference>
<evidence type="ECO:0000259" key="15">
    <source>
        <dbReference type="Pfam" id="PF07731"/>
    </source>
</evidence>
<dbReference type="NCBIfam" id="TIGR03389">
    <property type="entry name" value="laccase"/>
    <property type="match status" value="1"/>
</dbReference>
<protein>
    <recommendedName>
        <fullName evidence="4 13">Laccase</fullName>
        <ecNumber evidence="4 13">1.10.3.2</ecNumber>
    </recommendedName>
    <alternativeName>
        <fullName evidence="13">Benzenediol:oxygen oxidoreductase</fullName>
    </alternativeName>
    <alternativeName>
        <fullName evidence="13">Diphenol oxidase</fullName>
    </alternativeName>
    <alternativeName>
        <fullName evidence="13">Urishiol oxidase</fullName>
    </alternativeName>
</protein>
<dbReference type="GO" id="GO:0052716">
    <property type="term" value="F:hydroquinone:oxygen oxidoreductase activity"/>
    <property type="evidence" value="ECO:0007669"/>
    <property type="project" value="UniProtKB-EC"/>
</dbReference>
<keyword evidence="8 13" id="KW-0677">Repeat</keyword>
<sequence length="616" mass="68437">MEIDVHHAALPRSPPHRHSSSSPPPGWVRLAYSARYMGLKNMDLGLAFLGYLFLDGLFLCMAAEHEITFDLREKVVTSLCNKSESLLLVNESYPGPTLRVRKGDTTYITVNNNGLYGLTVHWHGVKQPKNPWSDGPEYITQCPIQPGNSFTYKVIFSDEEGTLWWHAHSDWTRATVYGAIVVEPAEGKLYPFDKQPDGEHIIILGEWYNGFLRTMLEAAMRIGADVAPSDAYTINGQPGFSNDCYIENITIFEVARGNTYLLRIVSAVMNEEMFFGIAGHNITVVGQDGAYLKPIPTSYIMISPGQTMDVLVTANNSIDGHTSYYMVATPYSDSGGAPFNEKNTSAVLNYGGLIYNPLYPEFLPDPKNTDAADAFTKQIKALATEEHPIDVPQEIDERIFITISVNQLPCNLPEGEKCGGPGGNMHASTLNNISFQNPSVDILQAYYWNLTASTAPPLPFDTDFPAFPPVPFNYTAGDNAQYQFPSLGTKVRMIEYGQRVEIVFQGTNIGNPENHPIHLHGYSFYVVGRGHGNFDTDPNYKHDYNLVDPPRVNTIGVPKNGWVAIRFKADNPGVWFMHCHLEKHAIYGMAGVLIVKDGDNDQEKMLPPPKDGMPKC</sequence>
<evidence type="ECO:0000256" key="6">
    <source>
        <dbReference type="ARBA" id="ARBA00022525"/>
    </source>
</evidence>
<dbReference type="InterPro" id="IPR008972">
    <property type="entry name" value="Cupredoxin"/>
</dbReference>
<keyword evidence="12 13" id="KW-0439">Lignin degradation</keyword>
<dbReference type="InterPro" id="IPR033138">
    <property type="entry name" value="Cu_oxidase_CS"/>
</dbReference>
<comment type="catalytic activity">
    <reaction evidence="1 13">
        <text>4 hydroquinone + O2 = 4 benzosemiquinone + 2 H2O</text>
        <dbReference type="Rhea" id="RHEA:11276"/>
        <dbReference type="ChEBI" id="CHEBI:15377"/>
        <dbReference type="ChEBI" id="CHEBI:15379"/>
        <dbReference type="ChEBI" id="CHEBI:17594"/>
        <dbReference type="ChEBI" id="CHEBI:17977"/>
        <dbReference type="EC" id="1.10.3.2"/>
    </reaction>
</comment>
<evidence type="ECO:0000256" key="3">
    <source>
        <dbReference type="ARBA" id="ARBA00010609"/>
    </source>
</evidence>
<feature type="domain" description="Plastocyanin-like" evidence="16">
    <location>
        <begin position="73"/>
        <end position="185"/>
    </location>
</feature>
<dbReference type="GO" id="GO:0048046">
    <property type="term" value="C:apoplast"/>
    <property type="evidence" value="ECO:0007669"/>
    <property type="project" value="UniProtKB-SubCell"/>
</dbReference>
<dbReference type="InterPro" id="IPR034285">
    <property type="entry name" value="CuRO_2_LCC"/>
</dbReference>
<dbReference type="InterPro" id="IPR034289">
    <property type="entry name" value="CuRO_3_LCC"/>
</dbReference>
<feature type="domain" description="Plastocyanin-like" evidence="14">
    <location>
        <begin position="199"/>
        <end position="352"/>
    </location>
</feature>
<keyword evidence="6 13" id="KW-0964">Secreted</keyword>
<dbReference type="EC" id="1.10.3.2" evidence="4 13"/>
<evidence type="ECO:0000256" key="7">
    <source>
        <dbReference type="ARBA" id="ARBA00022723"/>
    </source>
</evidence>
<evidence type="ECO:0000313" key="18">
    <source>
        <dbReference type="Proteomes" id="UP000594261"/>
    </source>
</evidence>
<accession>A0A7N2KWE2</accession>
<evidence type="ECO:0000256" key="9">
    <source>
        <dbReference type="ARBA" id="ARBA00023002"/>
    </source>
</evidence>
<dbReference type="Gene3D" id="2.60.40.420">
    <property type="entry name" value="Cupredoxins - blue copper proteins"/>
    <property type="match status" value="3"/>
</dbReference>
<dbReference type="Gramene" id="QL02p035031:mrna">
    <property type="protein sequence ID" value="QL02p035031:mrna"/>
    <property type="gene ID" value="QL02p035031"/>
</dbReference>
<keyword evidence="10 13" id="KW-0186">Copper</keyword>
<evidence type="ECO:0000256" key="2">
    <source>
        <dbReference type="ARBA" id="ARBA00004271"/>
    </source>
</evidence>
<evidence type="ECO:0000256" key="8">
    <source>
        <dbReference type="ARBA" id="ARBA00022737"/>
    </source>
</evidence>
<dbReference type="Proteomes" id="UP000594261">
    <property type="component" value="Chromosome 2"/>
</dbReference>
<dbReference type="GO" id="GO:0046274">
    <property type="term" value="P:lignin catabolic process"/>
    <property type="evidence" value="ECO:0007669"/>
    <property type="project" value="UniProtKB-KW"/>
</dbReference>
<proteinExistence type="inferred from homology"/>
<comment type="subcellular location">
    <subcellularLocation>
        <location evidence="2 13">Secreted</location>
        <location evidence="2 13">Extracellular space</location>
        <location evidence="2 13">Apoplast</location>
    </subcellularLocation>
</comment>
<keyword evidence="18" id="KW-1185">Reference proteome</keyword>
<evidence type="ECO:0000256" key="13">
    <source>
        <dbReference type="RuleBase" id="RU361119"/>
    </source>
</evidence>
<evidence type="ECO:0000256" key="4">
    <source>
        <dbReference type="ARBA" id="ARBA00012297"/>
    </source>
</evidence>
<keyword evidence="11" id="KW-0325">Glycoprotein</keyword>
<dbReference type="InterPro" id="IPR002355">
    <property type="entry name" value="Cu_oxidase_Cu_BS"/>
</dbReference>
<keyword evidence="7 13" id="KW-0479">Metal-binding</keyword>
<dbReference type="AlphaFoldDB" id="A0A7N2KWE2"/>
<evidence type="ECO:0000256" key="12">
    <source>
        <dbReference type="ARBA" id="ARBA00023185"/>
    </source>
</evidence>
<dbReference type="InterPro" id="IPR011706">
    <property type="entry name" value="Cu-oxidase_C"/>
</dbReference>
<dbReference type="SUPFAM" id="SSF49503">
    <property type="entry name" value="Cupredoxins"/>
    <property type="match status" value="3"/>
</dbReference>
<dbReference type="InterPro" id="IPR045087">
    <property type="entry name" value="Cu-oxidase_fam"/>
</dbReference>
<dbReference type="InterPro" id="IPR034288">
    <property type="entry name" value="CuRO_1_LCC"/>
</dbReference>
<dbReference type="Pfam" id="PF07732">
    <property type="entry name" value="Cu-oxidase_3"/>
    <property type="match status" value="1"/>
</dbReference>
<evidence type="ECO:0000256" key="11">
    <source>
        <dbReference type="ARBA" id="ARBA00023180"/>
    </source>
</evidence>
<dbReference type="EnsemblPlants" id="QL02p035031:mrna">
    <property type="protein sequence ID" value="QL02p035031:mrna"/>
    <property type="gene ID" value="QL02p035031"/>
</dbReference>
<evidence type="ECO:0000259" key="14">
    <source>
        <dbReference type="Pfam" id="PF00394"/>
    </source>
</evidence>
<dbReference type="PANTHER" id="PTHR11709">
    <property type="entry name" value="MULTI-COPPER OXIDASE"/>
    <property type="match status" value="1"/>
</dbReference>
<dbReference type="PROSITE" id="PS00080">
    <property type="entry name" value="MULTICOPPER_OXIDASE2"/>
    <property type="match status" value="1"/>
</dbReference>
<evidence type="ECO:0000256" key="10">
    <source>
        <dbReference type="ARBA" id="ARBA00023008"/>
    </source>
</evidence>
<comment type="function">
    <text evidence="13">Lignin degradation and detoxification of lignin-derived products.</text>
</comment>
<evidence type="ECO:0000256" key="5">
    <source>
        <dbReference type="ARBA" id="ARBA00022523"/>
    </source>
</evidence>
<organism evidence="17 18">
    <name type="scientific">Quercus lobata</name>
    <name type="common">Valley oak</name>
    <dbReference type="NCBI Taxonomy" id="97700"/>
    <lineage>
        <taxon>Eukaryota</taxon>
        <taxon>Viridiplantae</taxon>
        <taxon>Streptophyta</taxon>
        <taxon>Embryophyta</taxon>
        <taxon>Tracheophyta</taxon>
        <taxon>Spermatophyta</taxon>
        <taxon>Magnoliopsida</taxon>
        <taxon>eudicotyledons</taxon>
        <taxon>Gunneridae</taxon>
        <taxon>Pentapetalae</taxon>
        <taxon>rosids</taxon>
        <taxon>fabids</taxon>
        <taxon>Fagales</taxon>
        <taxon>Fagaceae</taxon>
        <taxon>Quercus</taxon>
    </lineage>
</organism>
<dbReference type="CDD" id="cd13897">
    <property type="entry name" value="CuRO_3_LCC_plant"/>
    <property type="match status" value="1"/>
</dbReference>
<dbReference type="InterPro" id="IPR001117">
    <property type="entry name" value="Cu-oxidase_2nd"/>
</dbReference>
<dbReference type="PANTHER" id="PTHR11709:SF410">
    <property type="entry name" value="LACCASE"/>
    <property type="match status" value="1"/>
</dbReference>
<reference evidence="17" key="2">
    <citation type="submission" date="2021-01" db="UniProtKB">
        <authorList>
            <consortium name="EnsemblPlants"/>
        </authorList>
    </citation>
    <scope>IDENTIFICATION</scope>
</reference>